<dbReference type="InterPro" id="IPR021560">
    <property type="entry name" value="DUF3021"/>
</dbReference>
<dbReference type="Proteomes" id="UP000291289">
    <property type="component" value="Unassembled WGS sequence"/>
</dbReference>
<sequence length="159" mass="17619">MKKPILSTLKVTATSSIIGAFIGIWMAIFFNASFSSKVFIPSTPSWTAQFPSITLAFIVSVCLWMLMGAVSGTSSYLIYNENPLELGLTQSTALHFIVTLSSAIIIGTAAGWIEWDARQLGGFIIIFAVVYLIIWIISFIIRRQQVRELNGHLRKSRNS</sequence>
<protein>
    <submittedName>
        <fullName evidence="2">DUF3021 domain-containing protein</fullName>
    </submittedName>
</protein>
<keyword evidence="1" id="KW-0472">Membrane</keyword>
<feature type="transmembrane region" description="Helical" evidence="1">
    <location>
        <begin position="91"/>
        <end position="113"/>
    </location>
</feature>
<feature type="transmembrane region" description="Helical" evidence="1">
    <location>
        <begin position="12"/>
        <end position="34"/>
    </location>
</feature>
<evidence type="ECO:0000256" key="1">
    <source>
        <dbReference type="SAM" id="Phobius"/>
    </source>
</evidence>
<accession>A0A4R0R1A4</accession>
<dbReference type="OrthoDB" id="3242812at2"/>
<name>A0A4R0R1A4_9BIFI</name>
<keyword evidence="1" id="KW-0812">Transmembrane</keyword>
<keyword evidence="1" id="KW-1133">Transmembrane helix</keyword>
<dbReference type="Pfam" id="PF11457">
    <property type="entry name" value="DUF3021"/>
    <property type="match status" value="1"/>
</dbReference>
<comment type="caution">
    <text evidence="2">The sequence shown here is derived from an EMBL/GenBank/DDBJ whole genome shotgun (WGS) entry which is preliminary data.</text>
</comment>
<keyword evidence="3" id="KW-1185">Reference proteome</keyword>
<dbReference type="AlphaFoldDB" id="A0A4R0R1A4"/>
<feature type="transmembrane region" description="Helical" evidence="1">
    <location>
        <begin position="54"/>
        <end position="79"/>
    </location>
</feature>
<proteinExistence type="predicted"/>
<reference evidence="2 3" key="1">
    <citation type="submission" date="2018-12" db="EMBL/GenBank/DDBJ databases">
        <title>Alloscrdovia theropitheci sp. nov: a novel taxon from the feces of the bleeding-herat monkey (Theropithecus geleda).</title>
        <authorList>
            <person name="Modesto M."/>
        </authorList>
    </citation>
    <scope>NUCLEOTIDE SEQUENCE [LARGE SCALE GENOMIC DNA]</scope>
    <source>
        <strain evidence="2 3">GLDI4/2</strain>
    </source>
</reference>
<evidence type="ECO:0000313" key="2">
    <source>
        <dbReference type="EMBL" id="TCD54916.1"/>
    </source>
</evidence>
<feature type="transmembrane region" description="Helical" evidence="1">
    <location>
        <begin position="119"/>
        <end position="141"/>
    </location>
</feature>
<gene>
    <name evidence="2" type="ORF">EJ419_00535</name>
</gene>
<organism evidence="2 3">
    <name type="scientific">Alloscardovia theropitheci</name>
    <dbReference type="NCBI Taxonomy" id="2496842"/>
    <lineage>
        <taxon>Bacteria</taxon>
        <taxon>Bacillati</taxon>
        <taxon>Actinomycetota</taxon>
        <taxon>Actinomycetes</taxon>
        <taxon>Bifidobacteriales</taxon>
        <taxon>Bifidobacteriaceae</taxon>
        <taxon>Alloscardovia</taxon>
    </lineage>
</organism>
<dbReference type="EMBL" id="RXLP01000002">
    <property type="protein sequence ID" value="TCD54916.1"/>
    <property type="molecule type" value="Genomic_DNA"/>
</dbReference>
<evidence type="ECO:0000313" key="3">
    <source>
        <dbReference type="Proteomes" id="UP000291289"/>
    </source>
</evidence>